<organism evidence="1">
    <name type="scientific">Phallusia mammillata</name>
    <dbReference type="NCBI Taxonomy" id="59560"/>
    <lineage>
        <taxon>Eukaryota</taxon>
        <taxon>Metazoa</taxon>
        <taxon>Chordata</taxon>
        <taxon>Tunicata</taxon>
        <taxon>Ascidiacea</taxon>
        <taxon>Phlebobranchia</taxon>
        <taxon>Ascidiidae</taxon>
        <taxon>Phallusia</taxon>
    </lineage>
</organism>
<proteinExistence type="evidence at transcript level"/>
<sequence length="158" mass="16924">MLSQPIWKVGVPATVNSSSFFFFLFLFKVSPCAVMSNIVSRSPSALLVVLPHAETSSCSADSEKSTRLFCEPLSARLNPFKLFISAESLLVFSSNSSSISISSCIGSSIKLFCWLTLPDEPAGSSLGIGAHLDNGFAGDMSVTWMVIFFVSGKFSDVC</sequence>
<protein>
    <submittedName>
        <fullName evidence="1">Inositol polyphosphate 5-phosphatase OCRL-1</fullName>
    </submittedName>
</protein>
<evidence type="ECO:0000313" key="1">
    <source>
        <dbReference type="EMBL" id="CAB3264550.1"/>
    </source>
</evidence>
<gene>
    <name evidence="1" type="primary">Ocrl-002</name>
</gene>
<dbReference type="EMBL" id="LR788688">
    <property type="protein sequence ID" value="CAB3264550.1"/>
    <property type="molecule type" value="mRNA"/>
</dbReference>
<accession>A0A6F9DND7</accession>
<reference evidence="1" key="1">
    <citation type="submission" date="2020-04" db="EMBL/GenBank/DDBJ databases">
        <authorList>
            <person name="Neveu A P."/>
        </authorList>
    </citation>
    <scope>NUCLEOTIDE SEQUENCE</scope>
    <source>
        <tissue evidence="1">Whole embryo</tissue>
    </source>
</reference>
<name>A0A6F9DND7_9ASCI</name>
<dbReference type="AlphaFoldDB" id="A0A6F9DND7"/>